<dbReference type="Pfam" id="PF10384">
    <property type="entry name" value="Scm3"/>
    <property type="match status" value="1"/>
</dbReference>
<dbReference type="Gene3D" id="1.10.20.10">
    <property type="entry name" value="Histone, subunit A"/>
    <property type="match status" value="1"/>
</dbReference>
<feature type="region of interest" description="Disordered" evidence="1">
    <location>
        <begin position="214"/>
        <end position="470"/>
    </location>
</feature>
<feature type="compositionally biased region" description="Basic and acidic residues" evidence="1">
    <location>
        <begin position="653"/>
        <end position="671"/>
    </location>
</feature>
<dbReference type="InterPro" id="IPR018465">
    <property type="entry name" value="Scm3/HJURP"/>
</dbReference>
<organism evidence="2 3">
    <name type="scientific">Venturia nashicola</name>
    <dbReference type="NCBI Taxonomy" id="86259"/>
    <lineage>
        <taxon>Eukaryota</taxon>
        <taxon>Fungi</taxon>
        <taxon>Dikarya</taxon>
        <taxon>Ascomycota</taxon>
        <taxon>Pezizomycotina</taxon>
        <taxon>Dothideomycetes</taxon>
        <taxon>Pleosporomycetidae</taxon>
        <taxon>Venturiales</taxon>
        <taxon>Venturiaceae</taxon>
        <taxon>Venturia</taxon>
    </lineage>
</organism>
<dbReference type="GO" id="GO:0005634">
    <property type="term" value="C:nucleus"/>
    <property type="evidence" value="ECO:0007669"/>
    <property type="project" value="InterPro"/>
</dbReference>
<reference evidence="2 3" key="1">
    <citation type="submission" date="2019-04" db="EMBL/GenBank/DDBJ databases">
        <title>High contiguity whole genome sequence and gene annotation resource for two Venturia nashicola isolates.</title>
        <authorList>
            <person name="Prokchorchik M."/>
            <person name="Won K."/>
            <person name="Lee Y."/>
            <person name="Choi E.D."/>
            <person name="Segonzac C."/>
            <person name="Sohn K.H."/>
        </authorList>
    </citation>
    <scope>NUCLEOTIDE SEQUENCE [LARGE SCALE GENOMIC DNA]</scope>
    <source>
        <strain evidence="2 3">PRI2</strain>
    </source>
</reference>
<dbReference type="OrthoDB" id="2420608at2759"/>
<feature type="compositionally biased region" description="Polar residues" evidence="1">
    <location>
        <begin position="331"/>
        <end position="345"/>
    </location>
</feature>
<feature type="compositionally biased region" description="Low complexity" evidence="1">
    <location>
        <begin position="429"/>
        <end position="438"/>
    </location>
</feature>
<feature type="region of interest" description="Disordered" evidence="1">
    <location>
        <begin position="650"/>
        <end position="671"/>
    </location>
</feature>
<keyword evidence="3" id="KW-1185">Reference proteome</keyword>
<accession>A0A4Z1NMF7</accession>
<dbReference type="STRING" id="86259.A0A4Z1NMF7"/>
<feature type="compositionally biased region" description="Basic and acidic residues" evidence="1">
    <location>
        <begin position="277"/>
        <end position="287"/>
    </location>
</feature>
<dbReference type="GO" id="GO:0042393">
    <property type="term" value="F:histone binding"/>
    <property type="evidence" value="ECO:0007669"/>
    <property type="project" value="InterPro"/>
</dbReference>
<proteinExistence type="predicted"/>
<feature type="region of interest" description="Disordered" evidence="1">
    <location>
        <begin position="129"/>
        <end position="148"/>
    </location>
</feature>
<gene>
    <name evidence="2" type="ORF">E6O75_ATG09659</name>
</gene>
<evidence type="ECO:0000313" key="3">
    <source>
        <dbReference type="Proteomes" id="UP000298493"/>
    </source>
</evidence>
<evidence type="ECO:0000256" key="1">
    <source>
        <dbReference type="SAM" id="MobiDB-lite"/>
    </source>
</evidence>
<comment type="caution">
    <text evidence="2">The sequence shown here is derived from an EMBL/GenBank/DDBJ whole genome shotgun (WGS) entry which is preliminary data.</text>
</comment>
<feature type="compositionally biased region" description="Acidic residues" evidence="1">
    <location>
        <begin position="364"/>
        <end position="373"/>
    </location>
</feature>
<dbReference type="Proteomes" id="UP000298493">
    <property type="component" value="Unassembled WGS sequence"/>
</dbReference>
<dbReference type="AlphaFoldDB" id="A0A4Z1NMF7"/>
<evidence type="ECO:0000313" key="2">
    <source>
        <dbReference type="EMBL" id="TID16893.1"/>
    </source>
</evidence>
<protein>
    <submittedName>
        <fullName evidence="2">Uncharacterized protein</fullName>
    </submittedName>
</protein>
<feature type="compositionally biased region" description="Basic and acidic residues" evidence="1">
    <location>
        <begin position="251"/>
        <end position="261"/>
    </location>
</feature>
<dbReference type="InterPro" id="IPR009072">
    <property type="entry name" value="Histone-fold"/>
</dbReference>
<sequence length="778" mass="85787">MQARQTPHLPHRGHSRTHTRVHELADFNRKRRHNALRLKNRFADIIERYGHDFEDVGDVIDLETARVVVDNGHLSSMEGELDPAYDLCAWGEDEEGEEAERDRGFVVDEEEIDELGVDMLTEGEIGAMRGGLTKTDDEGDGGLHENGDQQVITRKADMDVALVTLPTAELSPISLGEQKKFEAPLFPQLEMAVNSMTSMLQQQMMAMLGQVLTPQKTNPQPMPESRQILPAPALPSLKRRFDGTTPSNSVEPDRIHTESPEPRMSSPKSYSPKKRRMSDAEAKREGQPKSALGRKLHSSPIRNQGTGTPPTTTHGASLWKTSKSMPARPQRSMTLRSPKVISQTRVESKSFPARPILKISQLLPDDDTSEDELSSFVKPRPVEVSAKKPLSPKGNALYRTSSKDNILKAASPKADARRILTPPAGHPKSSTPTASASTDNAQEPVSPNEHAPTKSSRKVISPELSSSTVREPSPRVVIIMGPDVISESVETDDGNVLACVVQSPPAKRGRRRKSKFLVSEQHKDTEFLLRTTVDELIDKSDVKPPQLLDANEDIFADENEGKSSNEPAIEEIAKTVPETTAQKIPKRRRRTGLDKLLAEAEQYTSMSQSVRDFMKARRRSEGKARIESPIAIESEALMTPQVTKSNLAISAEPRPENRRTSIGDHVIKNEDEPGETATVLPEATIDGPASIADTIILKDDPPPQREKATPLRQFSLKTTAASCGREGSRAVVFVPEAEIIPDSQEEEEADVVLDDKDVEVKAGMANWVEDLNNQLVTE</sequence>
<dbReference type="PANTHER" id="PTHR15992">
    <property type="entry name" value="HOLLIDAY JUNCTION RECOGNITION PROTEIN"/>
    <property type="match status" value="1"/>
</dbReference>
<dbReference type="GO" id="GO:0046982">
    <property type="term" value="F:protein heterodimerization activity"/>
    <property type="evidence" value="ECO:0007669"/>
    <property type="project" value="InterPro"/>
</dbReference>
<dbReference type="PANTHER" id="PTHR15992:SF5">
    <property type="entry name" value="HOLLIDAY JUNCTION RECOGNITION PROTEIN"/>
    <property type="match status" value="1"/>
</dbReference>
<name>A0A4Z1NMF7_9PEZI</name>
<dbReference type="EMBL" id="SNSC02000017">
    <property type="protein sequence ID" value="TID16893.1"/>
    <property type="molecule type" value="Genomic_DNA"/>
</dbReference>